<dbReference type="Proteomes" id="UP000051906">
    <property type="component" value="Unassembled WGS sequence"/>
</dbReference>
<evidence type="ECO:0000256" key="8">
    <source>
        <dbReference type="SAM" id="MobiDB-lite"/>
    </source>
</evidence>
<keyword evidence="6 7" id="KW-0961">Cell wall biogenesis/degradation</keyword>
<dbReference type="EMBL" id="JQCA01000037">
    <property type="protein sequence ID" value="KRO04361.1"/>
    <property type="molecule type" value="Genomic_DNA"/>
</dbReference>
<dbReference type="CDD" id="cd08010">
    <property type="entry name" value="MltG_like"/>
    <property type="match status" value="1"/>
</dbReference>
<keyword evidence="5 7" id="KW-0456">Lyase</keyword>
<protein>
    <recommendedName>
        <fullName evidence="7">Endolytic murein transglycosylase</fullName>
        <ecNumber evidence="7">4.2.2.29</ecNumber>
    </recommendedName>
    <alternativeName>
        <fullName evidence="7">Peptidoglycan lytic transglycosylase</fullName>
    </alternativeName>
    <alternativeName>
        <fullName evidence="7">Peptidoglycan polymerization terminase</fullName>
    </alternativeName>
</protein>
<dbReference type="InterPro" id="IPR003770">
    <property type="entry name" value="MLTG-like"/>
</dbReference>
<evidence type="ECO:0000256" key="2">
    <source>
        <dbReference type="ARBA" id="ARBA00022692"/>
    </source>
</evidence>
<reference evidence="9 10" key="1">
    <citation type="journal article" date="2015" name="Genome Announc.">
        <title>Expanding the biotechnology potential of lactobacilli through comparative genomics of 213 strains and associated genera.</title>
        <authorList>
            <person name="Sun Z."/>
            <person name="Harris H.M."/>
            <person name="McCann A."/>
            <person name="Guo C."/>
            <person name="Argimon S."/>
            <person name="Zhang W."/>
            <person name="Yang X."/>
            <person name="Jeffery I.B."/>
            <person name="Cooney J.C."/>
            <person name="Kagawa T.F."/>
            <person name="Liu W."/>
            <person name="Song Y."/>
            <person name="Salvetti E."/>
            <person name="Wrobel A."/>
            <person name="Rasinkangas P."/>
            <person name="Parkhill J."/>
            <person name="Rea M.C."/>
            <person name="O'Sullivan O."/>
            <person name="Ritari J."/>
            <person name="Douillard F.P."/>
            <person name="Paul Ross R."/>
            <person name="Yang R."/>
            <person name="Briner A.E."/>
            <person name="Felis G.E."/>
            <person name="de Vos W.M."/>
            <person name="Barrangou R."/>
            <person name="Klaenhammer T.R."/>
            <person name="Caufield P.W."/>
            <person name="Cui Y."/>
            <person name="Zhang H."/>
            <person name="O'Toole P.W."/>
        </authorList>
    </citation>
    <scope>NUCLEOTIDE SEQUENCE [LARGE SCALE GENOMIC DNA]</scope>
    <source>
        <strain evidence="9 10">DSM 22467</strain>
    </source>
</reference>
<comment type="catalytic activity">
    <reaction evidence="7">
        <text>a peptidoglycan chain = a peptidoglycan chain with N-acetyl-1,6-anhydromuramyl-[peptide] at the reducing end + a peptidoglycan chain with N-acetylglucosamine at the non-reducing end.</text>
        <dbReference type="EC" id="4.2.2.29"/>
    </reaction>
</comment>
<evidence type="ECO:0000313" key="10">
    <source>
        <dbReference type="Proteomes" id="UP000051906"/>
    </source>
</evidence>
<dbReference type="PATRIC" id="fig|616990.3.peg.1513"/>
<evidence type="ECO:0000256" key="3">
    <source>
        <dbReference type="ARBA" id="ARBA00022989"/>
    </source>
</evidence>
<keyword evidence="1 7" id="KW-1003">Cell membrane</keyword>
<evidence type="ECO:0000313" key="9">
    <source>
        <dbReference type="EMBL" id="KRO04361.1"/>
    </source>
</evidence>
<evidence type="ECO:0000256" key="1">
    <source>
        <dbReference type="ARBA" id="ARBA00022475"/>
    </source>
</evidence>
<dbReference type="Pfam" id="PF02618">
    <property type="entry name" value="YceG"/>
    <property type="match status" value="1"/>
</dbReference>
<dbReference type="NCBIfam" id="TIGR00247">
    <property type="entry name" value="endolytic transglycosylase MltG"/>
    <property type="match status" value="1"/>
</dbReference>
<accession>A0A0R2LSC1</accession>
<evidence type="ECO:0000256" key="7">
    <source>
        <dbReference type="HAMAP-Rule" id="MF_02065"/>
    </source>
</evidence>
<keyword evidence="10" id="KW-1185">Reference proteome</keyword>
<evidence type="ECO:0000256" key="5">
    <source>
        <dbReference type="ARBA" id="ARBA00023239"/>
    </source>
</evidence>
<evidence type="ECO:0000256" key="4">
    <source>
        <dbReference type="ARBA" id="ARBA00023136"/>
    </source>
</evidence>
<comment type="caution">
    <text evidence="9">The sequence shown here is derived from an EMBL/GenBank/DDBJ whole genome shotgun (WGS) entry which is preliminary data.</text>
</comment>
<organism evidence="9 10">
    <name type="scientific">Levilactobacillus paucivorans</name>
    <dbReference type="NCBI Taxonomy" id="616990"/>
    <lineage>
        <taxon>Bacteria</taxon>
        <taxon>Bacillati</taxon>
        <taxon>Bacillota</taxon>
        <taxon>Bacilli</taxon>
        <taxon>Lactobacillales</taxon>
        <taxon>Lactobacillaceae</taxon>
        <taxon>Levilactobacillus</taxon>
    </lineage>
</organism>
<dbReference type="STRING" id="616990.IV54_GL001420"/>
<dbReference type="Gene3D" id="3.30.1490.480">
    <property type="entry name" value="Endolytic murein transglycosylase"/>
    <property type="match status" value="1"/>
</dbReference>
<dbReference type="PANTHER" id="PTHR30518">
    <property type="entry name" value="ENDOLYTIC MUREIN TRANSGLYCOSYLASE"/>
    <property type="match status" value="1"/>
</dbReference>
<comment type="similarity">
    <text evidence="7">Belongs to the transglycosylase MltG family.</text>
</comment>
<dbReference type="AlphaFoldDB" id="A0A0R2LSC1"/>
<comment type="function">
    <text evidence="7">Functions as a peptidoglycan terminase that cleaves nascent peptidoglycan strands endolytically to terminate their elongation.</text>
</comment>
<dbReference type="EC" id="4.2.2.29" evidence="7"/>
<dbReference type="GO" id="GO:0008932">
    <property type="term" value="F:lytic endotransglycosylase activity"/>
    <property type="evidence" value="ECO:0007669"/>
    <property type="project" value="UniProtKB-UniRule"/>
</dbReference>
<evidence type="ECO:0000256" key="6">
    <source>
        <dbReference type="ARBA" id="ARBA00023316"/>
    </source>
</evidence>
<dbReference type="PANTHER" id="PTHR30518:SF2">
    <property type="entry name" value="ENDOLYTIC MUREIN TRANSGLYCOSYLASE"/>
    <property type="match status" value="1"/>
</dbReference>
<dbReference type="GO" id="GO:0009252">
    <property type="term" value="P:peptidoglycan biosynthetic process"/>
    <property type="evidence" value="ECO:0007669"/>
    <property type="project" value="UniProtKB-UniRule"/>
</dbReference>
<name>A0A0R2LSC1_9LACO</name>
<gene>
    <name evidence="7" type="primary">mltG</name>
    <name evidence="9" type="ORF">IV54_GL001420</name>
</gene>
<feature type="transmembrane region" description="Helical" evidence="7">
    <location>
        <begin position="36"/>
        <end position="59"/>
    </location>
</feature>
<keyword evidence="4 7" id="KW-0472">Membrane</keyword>
<dbReference type="GO" id="GO:0071555">
    <property type="term" value="P:cell wall organization"/>
    <property type="evidence" value="ECO:0007669"/>
    <property type="project" value="UniProtKB-KW"/>
</dbReference>
<sequence>MEWTMAKNGGNKLDNDKNPIPSRQDSGNKRSFGHKIMVGVISLIVILAVVIGFFGYHFFQTALKPMDTKNTNVVQVHVPLGATSNKIGQILQDKKVVKSGMVFNYYVKSNKFTNFQAGYYQLKPSMTLHQIVKQLQKGGSAEPIQSTAGKLLVREGETVDQLAAEIPIQTDFTKTEFLKLMGDETFFNQLAEKYPDLLGSAKSAKNVRYRLEGYLAPATYEAGKKMTLKQIVTQMVAKTNQNLQGNYATIKKQKYSVQEVLTLASLVEREGVSQNDRDKIAGVFFNRLKAGMALQSDISVQYALKTTKKTLTYKDLKKKSPYNLYIHTGFGPGPFDNPSTSSITAVLHPKARSKGYYYFIANTKTGKVYFSETYAQHQALTSSLASDNK</sequence>
<dbReference type="GO" id="GO:0005886">
    <property type="term" value="C:plasma membrane"/>
    <property type="evidence" value="ECO:0007669"/>
    <property type="project" value="UniProtKB-SubCell"/>
</dbReference>
<feature type="site" description="Important for catalytic activity" evidence="7">
    <location>
        <position position="270"/>
    </location>
</feature>
<dbReference type="HAMAP" id="MF_02065">
    <property type="entry name" value="MltG"/>
    <property type="match status" value="1"/>
</dbReference>
<feature type="region of interest" description="Disordered" evidence="8">
    <location>
        <begin position="1"/>
        <end position="27"/>
    </location>
</feature>
<keyword evidence="2 7" id="KW-0812">Transmembrane</keyword>
<proteinExistence type="inferred from homology"/>
<keyword evidence="3 7" id="KW-1133">Transmembrane helix</keyword>
<comment type="subcellular location">
    <subcellularLocation>
        <location evidence="7">Cell membrane</location>
        <topology evidence="7">Single-pass membrane protein</topology>
    </subcellularLocation>
</comment>